<gene>
    <name evidence="1" type="ORF">MEDL_53537</name>
</gene>
<comment type="caution">
    <text evidence="1">The sequence shown here is derived from an EMBL/GenBank/DDBJ whole genome shotgun (WGS) entry which is preliminary data.</text>
</comment>
<sequence length="151" mass="17823">MRKATHISYCTIVNDMERATGLHYFANVTYRKRAIQILYREYPHIYFIIQTSPTGEESQRYDKVWAALSLDVSHIYSIVQTSLTEESKNTLLYQIDMIRDTHIPYYKNVYARRKAAKKTFCIESNDRRKSESYFIAWGSLPGVQYVRCLTV</sequence>
<protein>
    <submittedName>
        <fullName evidence="1">Uncharacterized protein</fullName>
    </submittedName>
</protein>
<dbReference type="Proteomes" id="UP000683360">
    <property type="component" value="Unassembled WGS sequence"/>
</dbReference>
<name>A0A8S3UFD6_MYTED</name>
<accession>A0A8S3UFD6</accession>
<keyword evidence="2" id="KW-1185">Reference proteome</keyword>
<evidence type="ECO:0000313" key="2">
    <source>
        <dbReference type="Proteomes" id="UP000683360"/>
    </source>
</evidence>
<dbReference type="AlphaFoldDB" id="A0A8S3UFD6"/>
<evidence type="ECO:0000313" key="1">
    <source>
        <dbReference type="EMBL" id="CAG2241293.1"/>
    </source>
</evidence>
<dbReference type="EMBL" id="CAJPWZ010002582">
    <property type="protein sequence ID" value="CAG2241293.1"/>
    <property type="molecule type" value="Genomic_DNA"/>
</dbReference>
<proteinExistence type="predicted"/>
<organism evidence="1 2">
    <name type="scientific">Mytilus edulis</name>
    <name type="common">Blue mussel</name>
    <dbReference type="NCBI Taxonomy" id="6550"/>
    <lineage>
        <taxon>Eukaryota</taxon>
        <taxon>Metazoa</taxon>
        <taxon>Spiralia</taxon>
        <taxon>Lophotrochozoa</taxon>
        <taxon>Mollusca</taxon>
        <taxon>Bivalvia</taxon>
        <taxon>Autobranchia</taxon>
        <taxon>Pteriomorphia</taxon>
        <taxon>Mytilida</taxon>
        <taxon>Mytiloidea</taxon>
        <taxon>Mytilidae</taxon>
        <taxon>Mytilinae</taxon>
        <taxon>Mytilus</taxon>
    </lineage>
</organism>
<reference evidence="1" key="1">
    <citation type="submission" date="2021-03" db="EMBL/GenBank/DDBJ databases">
        <authorList>
            <person name="Bekaert M."/>
        </authorList>
    </citation>
    <scope>NUCLEOTIDE SEQUENCE</scope>
</reference>